<dbReference type="InterPro" id="IPR017871">
    <property type="entry name" value="ABC_transporter-like_CS"/>
</dbReference>
<reference evidence="7 8" key="1">
    <citation type="submission" date="2016-03" db="EMBL/GenBank/DDBJ databases">
        <title>Genome sequence of Nesiotobacter sp. nov., a moderately halophilic alphaproteobacterium isolated from the Yellow Sea, China.</title>
        <authorList>
            <person name="Zhang G."/>
            <person name="Zhang R."/>
        </authorList>
    </citation>
    <scope>NUCLEOTIDE SEQUENCE [LARGE SCALE GENOMIC DNA]</scope>
    <source>
        <strain evidence="7 8">WB1-6</strain>
    </source>
</reference>
<evidence type="ECO:0000256" key="3">
    <source>
        <dbReference type="ARBA" id="ARBA00022448"/>
    </source>
</evidence>
<dbReference type="Gene3D" id="3.40.50.300">
    <property type="entry name" value="P-loop containing nucleotide triphosphate hydrolases"/>
    <property type="match status" value="2"/>
</dbReference>
<dbReference type="GO" id="GO:0055085">
    <property type="term" value="P:transmembrane transport"/>
    <property type="evidence" value="ECO:0007669"/>
    <property type="project" value="UniProtKB-ARBA"/>
</dbReference>
<comment type="caution">
    <text evidence="7">The sequence shown here is derived from an EMBL/GenBank/DDBJ whole genome shotgun (WGS) entry which is preliminary data.</text>
</comment>
<feature type="domain" description="ABC transporter" evidence="6">
    <location>
        <begin position="271"/>
        <end position="522"/>
    </location>
</feature>
<dbReference type="InterPro" id="IPR050319">
    <property type="entry name" value="ABC_transp_ATP-bind"/>
</dbReference>
<dbReference type="NCBIfam" id="NF008453">
    <property type="entry name" value="PRK11308.1"/>
    <property type="match status" value="2"/>
</dbReference>
<dbReference type="FunFam" id="3.40.50.300:FF:000016">
    <property type="entry name" value="Oligopeptide ABC transporter ATP-binding component"/>
    <property type="match status" value="2"/>
</dbReference>
<keyword evidence="5 7" id="KW-0067">ATP-binding</keyword>
<evidence type="ECO:0000313" key="8">
    <source>
        <dbReference type="Proteomes" id="UP000185783"/>
    </source>
</evidence>
<dbReference type="GO" id="GO:0015833">
    <property type="term" value="P:peptide transport"/>
    <property type="evidence" value="ECO:0007669"/>
    <property type="project" value="InterPro"/>
</dbReference>
<dbReference type="NCBIfam" id="NF007739">
    <property type="entry name" value="PRK10419.1"/>
    <property type="match status" value="2"/>
</dbReference>
<dbReference type="PANTHER" id="PTHR43776:SF7">
    <property type="entry name" value="D,D-DIPEPTIDE TRANSPORT ATP-BINDING PROTEIN DDPF-RELATED"/>
    <property type="match status" value="1"/>
</dbReference>
<organism evidence="7 8">
    <name type="scientific">Pseudovibrio exalbescens</name>
    <dbReference type="NCBI Taxonomy" id="197461"/>
    <lineage>
        <taxon>Bacteria</taxon>
        <taxon>Pseudomonadati</taxon>
        <taxon>Pseudomonadota</taxon>
        <taxon>Alphaproteobacteria</taxon>
        <taxon>Hyphomicrobiales</taxon>
        <taxon>Stappiaceae</taxon>
        <taxon>Pseudovibrio</taxon>
    </lineage>
</organism>
<evidence type="ECO:0000259" key="6">
    <source>
        <dbReference type="PROSITE" id="PS50893"/>
    </source>
</evidence>
<dbReference type="SMART" id="SM00382">
    <property type="entry name" value="AAA"/>
    <property type="match status" value="2"/>
</dbReference>
<gene>
    <name evidence="7" type="ORF">A3843_15715</name>
</gene>
<keyword evidence="8" id="KW-1185">Reference proteome</keyword>
<dbReference type="AlphaFoldDB" id="A0A1U7JEL2"/>
<dbReference type="Proteomes" id="UP000185783">
    <property type="component" value="Unassembled WGS sequence"/>
</dbReference>
<feature type="domain" description="ABC transporter" evidence="6">
    <location>
        <begin position="4"/>
        <end position="249"/>
    </location>
</feature>
<evidence type="ECO:0000313" key="7">
    <source>
        <dbReference type="EMBL" id="OKL43157.1"/>
    </source>
</evidence>
<dbReference type="STRING" id="197461.A3843_15715"/>
<dbReference type="InterPro" id="IPR013563">
    <property type="entry name" value="Oligopep_ABC_C"/>
</dbReference>
<proteinExistence type="inferred from homology"/>
<dbReference type="SUPFAM" id="SSF52540">
    <property type="entry name" value="P-loop containing nucleoside triphosphate hydrolases"/>
    <property type="match status" value="2"/>
</dbReference>
<dbReference type="InterPro" id="IPR003593">
    <property type="entry name" value="AAA+_ATPase"/>
</dbReference>
<evidence type="ECO:0000256" key="1">
    <source>
        <dbReference type="ARBA" id="ARBA00004417"/>
    </source>
</evidence>
<keyword evidence="4" id="KW-0547">Nucleotide-binding</keyword>
<evidence type="ECO:0000256" key="4">
    <source>
        <dbReference type="ARBA" id="ARBA00022741"/>
    </source>
</evidence>
<dbReference type="Pfam" id="PF00005">
    <property type="entry name" value="ABC_tran"/>
    <property type="match status" value="2"/>
</dbReference>
<dbReference type="PROSITE" id="PS50893">
    <property type="entry name" value="ABC_TRANSPORTER_2"/>
    <property type="match status" value="2"/>
</dbReference>
<dbReference type="GO" id="GO:0005886">
    <property type="term" value="C:plasma membrane"/>
    <property type="evidence" value="ECO:0007669"/>
    <property type="project" value="UniProtKB-SubCell"/>
</dbReference>
<dbReference type="Pfam" id="PF08352">
    <property type="entry name" value="oligo_HPY"/>
    <property type="match status" value="2"/>
</dbReference>
<comment type="subcellular location">
    <subcellularLocation>
        <location evidence="1">Cell inner membrane</location>
        <topology evidence="1">Peripheral membrane protein</topology>
    </subcellularLocation>
</comment>
<sequence length="549" mass="60878">MALFTMKDLSLSIHGTPIIDRVNLSIAKGEILGLVGESGSGKSMSALASMQLLPDGASQSGSIRFKKQELIDAGERTMSRIRGRSISMVFQEPMTALNPTKTIGDQVSEGLLWHFKMTRERALERTRKVLSRVGLPSDNQMMDRFPHQLSGGQRQRVVIAMAIACKPKFLIADEPTTALDVTIQAQILALLKDIVRKDQMALLLISHDLAVVADMADRVAIMKDGQIVEHGPTGQLFRTLSHPYSRELVEASSHIPKTRQRSIDANSSPLLSVENLVRTYPLPKRSFFEKRQYHTAVNHVALRILPHESVGLVGESGCGKSTLARTVLGLEKPSSGVISFLGRNPFTLSHKESKTLKRGIQAVFQDPYGSFDPRHTIETTVAEPLHLLRGEIGPQERRDRVIQALESVGLKARDCHKYPHEFSGGQRQRIAIARALVTEPKLIVADEPVSALDVSIRAQILDLLADLRDRLGVAYLFISHDLSVVQAITDRVIVMNGGRIVEEGTTEQVFKHPKHPYTRMLVAAAPDLNETLKRRYKAEVKNKSVRQRG</sequence>
<dbReference type="RefSeq" id="WP_028482948.1">
    <property type="nucleotide sequence ID" value="NZ_LVVZ01000022.1"/>
</dbReference>
<dbReference type="CDD" id="cd03257">
    <property type="entry name" value="ABC_NikE_OppD_transporters"/>
    <property type="match status" value="2"/>
</dbReference>
<comment type="similarity">
    <text evidence="2">Belongs to the ABC transporter superfamily.</text>
</comment>
<keyword evidence="3" id="KW-0813">Transport</keyword>
<dbReference type="InterPro" id="IPR027417">
    <property type="entry name" value="P-loop_NTPase"/>
</dbReference>
<accession>A0A1U7JEL2</accession>
<dbReference type="InterPro" id="IPR003439">
    <property type="entry name" value="ABC_transporter-like_ATP-bd"/>
</dbReference>
<dbReference type="PANTHER" id="PTHR43776">
    <property type="entry name" value="TRANSPORT ATP-BINDING PROTEIN"/>
    <property type="match status" value="1"/>
</dbReference>
<dbReference type="PROSITE" id="PS00211">
    <property type="entry name" value="ABC_TRANSPORTER_1"/>
    <property type="match status" value="2"/>
</dbReference>
<evidence type="ECO:0000256" key="5">
    <source>
        <dbReference type="ARBA" id="ARBA00022840"/>
    </source>
</evidence>
<dbReference type="GO" id="GO:0016887">
    <property type="term" value="F:ATP hydrolysis activity"/>
    <property type="evidence" value="ECO:0007669"/>
    <property type="project" value="InterPro"/>
</dbReference>
<evidence type="ECO:0000256" key="2">
    <source>
        <dbReference type="ARBA" id="ARBA00005417"/>
    </source>
</evidence>
<dbReference type="EMBL" id="LVVZ01000022">
    <property type="protein sequence ID" value="OKL43157.1"/>
    <property type="molecule type" value="Genomic_DNA"/>
</dbReference>
<dbReference type="GO" id="GO:0005524">
    <property type="term" value="F:ATP binding"/>
    <property type="evidence" value="ECO:0007669"/>
    <property type="project" value="UniProtKB-KW"/>
</dbReference>
<protein>
    <submittedName>
        <fullName evidence="7">Microcin ABC transporter ATP-binding protein</fullName>
    </submittedName>
</protein>
<name>A0A1U7JEL2_9HYPH</name>